<dbReference type="Gene3D" id="3.40.109.10">
    <property type="entry name" value="NADH Oxidase"/>
    <property type="match status" value="1"/>
</dbReference>
<keyword evidence="5" id="KW-0521">NADP</keyword>
<proteinExistence type="inferred from homology"/>
<dbReference type="PIRSF" id="PIRSF005426">
    <property type="entry name" value="Frp"/>
    <property type="match status" value="1"/>
</dbReference>
<evidence type="ECO:0000256" key="5">
    <source>
        <dbReference type="PIRNR" id="PIRNR005426"/>
    </source>
</evidence>
<evidence type="ECO:0000256" key="2">
    <source>
        <dbReference type="ARBA" id="ARBA00022630"/>
    </source>
</evidence>
<evidence type="ECO:0000256" key="1">
    <source>
        <dbReference type="ARBA" id="ARBA00008366"/>
    </source>
</evidence>
<evidence type="ECO:0000256" key="4">
    <source>
        <dbReference type="ARBA" id="ARBA00023002"/>
    </source>
</evidence>
<name>A0A1H4F5L5_XYLRU</name>
<evidence type="ECO:0000313" key="8">
    <source>
        <dbReference type="Proteomes" id="UP000182257"/>
    </source>
</evidence>
<accession>A0A1H4F5L5</accession>
<keyword evidence="4 5" id="KW-0560">Oxidoreductase</keyword>
<dbReference type="Proteomes" id="UP000182257">
    <property type="component" value="Unassembled WGS sequence"/>
</dbReference>
<evidence type="ECO:0000259" key="6">
    <source>
        <dbReference type="Pfam" id="PF00881"/>
    </source>
</evidence>
<organism evidence="7 8">
    <name type="scientific">Xylanibacter ruminicola</name>
    <name type="common">Prevotella ruminicola</name>
    <dbReference type="NCBI Taxonomy" id="839"/>
    <lineage>
        <taxon>Bacteria</taxon>
        <taxon>Pseudomonadati</taxon>
        <taxon>Bacteroidota</taxon>
        <taxon>Bacteroidia</taxon>
        <taxon>Bacteroidales</taxon>
        <taxon>Prevotellaceae</taxon>
        <taxon>Xylanibacter</taxon>
    </lineage>
</organism>
<gene>
    <name evidence="7" type="ORF">SAMN05216462_3146</name>
</gene>
<feature type="domain" description="Nitroreductase" evidence="6">
    <location>
        <begin position="5"/>
        <end position="159"/>
    </location>
</feature>
<dbReference type="SUPFAM" id="SSF55469">
    <property type="entry name" value="FMN-dependent nitroreductase-like"/>
    <property type="match status" value="1"/>
</dbReference>
<keyword evidence="3 5" id="KW-0288">FMN</keyword>
<dbReference type="RefSeq" id="WP_074762311.1">
    <property type="nucleotide sequence ID" value="NZ_FNRF01000007.1"/>
</dbReference>
<evidence type="ECO:0000313" key="7">
    <source>
        <dbReference type="EMBL" id="SEA92636.1"/>
    </source>
</evidence>
<sequence length="254" mass="29227">MKHLLTRRTIRKYTQEPVSDELLNRLMNEAARTQTMGNLQLYSVVVTRSDEMKAKLAPAHFNQPMVKQAPVVLTICADFNRTSTWAKCRKAEPGYDNFLSFINAATDALLYTQTLCNLMDEEGLGYCYLGTTVYQPQQIIDVLQLPKLVMPVATLTVGWPDEEPALSDRLPLESFVHQETYQDYLGADIDTYYNYKENLEENKNFVKINNKETLAQIFTDIRYTRKDNEAMSTTLLQTLVRQGFLPHNILLQKI</sequence>
<dbReference type="InterPro" id="IPR000415">
    <property type="entry name" value="Nitroreductase-like"/>
</dbReference>
<dbReference type="OrthoDB" id="9775805at2"/>
<reference evidence="7 8" key="1">
    <citation type="submission" date="2016-10" db="EMBL/GenBank/DDBJ databases">
        <authorList>
            <person name="de Groot N.N."/>
        </authorList>
    </citation>
    <scope>NUCLEOTIDE SEQUENCE [LARGE SCALE GENOMIC DNA]</scope>
    <source>
        <strain evidence="7 8">D31d</strain>
    </source>
</reference>
<dbReference type="EMBL" id="FNRF01000007">
    <property type="protein sequence ID" value="SEA92636.1"/>
    <property type="molecule type" value="Genomic_DNA"/>
</dbReference>
<dbReference type="PANTHER" id="PTHR43425">
    <property type="entry name" value="OXYGEN-INSENSITIVE NADPH NITROREDUCTASE"/>
    <property type="match status" value="1"/>
</dbReference>
<dbReference type="GO" id="GO:0016491">
    <property type="term" value="F:oxidoreductase activity"/>
    <property type="evidence" value="ECO:0007669"/>
    <property type="project" value="UniProtKB-UniRule"/>
</dbReference>
<dbReference type="Pfam" id="PF00881">
    <property type="entry name" value="Nitroreductase"/>
    <property type="match status" value="1"/>
</dbReference>
<dbReference type="InterPro" id="IPR016446">
    <property type="entry name" value="Flavin_OxRdtase_Frp"/>
</dbReference>
<comment type="similarity">
    <text evidence="1 5">Belongs to the flavin oxidoreductase frp family.</text>
</comment>
<dbReference type="AlphaFoldDB" id="A0A1H4F5L5"/>
<keyword evidence="2 5" id="KW-0285">Flavoprotein</keyword>
<dbReference type="InterPro" id="IPR029479">
    <property type="entry name" value="Nitroreductase"/>
</dbReference>
<evidence type="ECO:0000256" key="3">
    <source>
        <dbReference type="ARBA" id="ARBA00022643"/>
    </source>
</evidence>
<dbReference type="PANTHER" id="PTHR43425:SF2">
    <property type="entry name" value="OXYGEN-INSENSITIVE NADPH NITROREDUCTASE"/>
    <property type="match status" value="1"/>
</dbReference>
<protein>
    <submittedName>
        <fullName evidence="7">FMN reductase [NAD(P)H]</fullName>
    </submittedName>
</protein>